<evidence type="ECO:0000256" key="1">
    <source>
        <dbReference type="ARBA" id="ARBA00007613"/>
    </source>
</evidence>
<comment type="caution">
    <text evidence="3">The sequence shown here is derived from an EMBL/GenBank/DDBJ whole genome shotgun (WGS) entry which is preliminary data.</text>
</comment>
<dbReference type="Gene3D" id="2.20.200.10">
    <property type="entry name" value="Outer membrane efflux proteins (OEP)"/>
    <property type="match status" value="1"/>
</dbReference>
<proteinExistence type="inferred from homology"/>
<comment type="similarity">
    <text evidence="1 2">Belongs to the outer membrane factor (OMF) (TC 1.B.17) family.</text>
</comment>
<dbReference type="Pfam" id="PF02321">
    <property type="entry name" value="OEP"/>
    <property type="match status" value="2"/>
</dbReference>
<keyword evidence="2" id="KW-0472">Membrane</keyword>
<sequence length="483" mass="50919">MVTVSVGVCACALQPAYLPPTTTTATGWHAEVAHGGKVENLIDWWSRFDDPAVGELIRVAEAGSPTLAKAVARISSARATLASNSADAWPTLTGSASIARAKSNISTGSATFTTLATTRSGGLDASWELDLFGKARSARESSQALLQARIDDWHDARISLAAEAADDYVQYRACRQLVRAYQQSAASYAKTEKSTNAAVTAGMSAASDGYLAEANTASANATATQQKVACEELVKSLAALTGADEPTLRGIIDRPGAPELPEPAAFSVETIPIDLVRQRPSLASSERTLASAYAEIGKARADRLPSISLSGSVTLSATNLTSPLSAWSLGPSLSIPMFDAGKRKAAVDSARASYEAQLADYRSSVLTAIKEVETALVDLDGAAHRSDDARRSVEQYRRYERATEANWRGGFDTLLTLEQARRSLTSAEISYIELQRDRVRSWIALYKALGGGWQTGGASTSTAAAEAAAIAPDVQALLQGTTP</sequence>
<dbReference type="PANTHER" id="PTHR30203:SF29">
    <property type="entry name" value="PROTEIN CYAE"/>
    <property type="match status" value="1"/>
</dbReference>
<reference evidence="3" key="1">
    <citation type="submission" date="2023-07" db="EMBL/GenBank/DDBJ databases">
        <title>Sorghum-associated microbial communities from plants grown in Nebraska, USA.</title>
        <authorList>
            <person name="Schachtman D."/>
        </authorList>
    </citation>
    <scope>NUCLEOTIDE SEQUENCE</scope>
    <source>
        <strain evidence="3">DS1061</strain>
    </source>
</reference>
<evidence type="ECO:0000313" key="4">
    <source>
        <dbReference type="Proteomes" id="UP001229486"/>
    </source>
</evidence>
<comment type="subcellular location">
    <subcellularLocation>
        <location evidence="2">Cell membrane</location>
        <topology evidence="2">Lipid-anchor</topology>
    </subcellularLocation>
</comment>
<dbReference type="GO" id="GO:0015562">
    <property type="term" value="F:efflux transmembrane transporter activity"/>
    <property type="evidence" value="ECO:0007669"/>
    <property type="project" value="InterPro"/>
</dbReference>
<dbReference type="Gene3D" id="1.20.1600.10">
    <property type="entry name" value="Outer membrane efflux proteins (OEP)"/>
    <property type="match status" value="1"/>
</dbReference>
<keyword evidence="2" id="KW-0812">Transmembrane</keyword>
<dbReference type="SUPFAM" id="SSF56954">
    <property type="entry name" value="Outer membrane efflux proteins (OEP)"/>
    <property type="match status" value="1"/>
</dbReference>
<evidence type="ECO:0000256" key="2">
    <source>
        <dbReference type="RuleBase" id="RU362097"/>
    </source>
</evidence>
<dbReference type="PANTHER" id="PTHR30203">
    <property type="entry name" value="OUTER MEMBRANE CATION EFFLUX PROTEIN"/>
    <property type="match status" value="1"/>
</dbReference>
<protein>
    <submittedName>
        <fullName evidence="3">NodT family efflux transporter outer membrane factor (OMF) lipoprotein</fullName>
    </submittedName>
</protein>
<dbReference type="NCBIfam" id="TIGR01845">
    <property type="entry name" value="outer_NodT"/>
    <property type="match status" value="1"/>
</dbReference>
<dbReference type="AlphaFoldDB" id="A0AB73IN59"/>
<dbReference type="GO" id="GO:0005886">
    <property type="term" value="C:plasma membrane"/>
    <property type="evidence" value="ECO:0007669"/>
    <property type="project" value="UniProtKB-SubCell"/>
</dbReference>
<keyword evidence="2 3" id="KW-0449">Lipoprotein</keyword>
<keyword evidence="2" id="KW-1134">Transmembrane beta strand</keyword>
<dbReference type="Proteomes" id="UP001229486">
    <property type="component" value="Unassembled WGS sequence"/>
</dbReference>
<evidence type="ECO:0000313" key="3">
    <source>
        <dbReference type="EMBL" id="MDP9651116.1"/>
    </source>
</evidence>
<name>A0AB73IN59_9BURK</name>
<dbReference type="InterPro" id="IPR003423">
    <property type="entry name" value="OMP_efflux"/>
</dbReference>
<dbReference type="EMBL" id="JAURTK010000015">
    <property type="protein sequence ID" value="MDP9651116.1"/>
    <property type="molecule type" value="Genomic_DNA"/>
</dbReference>
<dbReference type="RefSeq" id="WP_392395821.1">
    <property type="nucleotide sequence ID" value="NZ_JAURTK010000015.1"/>
</dbReference>
<keyword evidence="2" id="KW-0564">Palmitate</keyword>
<dbReference type="InterPro" id="IPR010131">
    <property type="entry name" value="MdtP/NodT-like"/>
</dbReference>
<gene>
    <name evidence="3" type="ORF">J2793_006591</name>
</gene>
<accession>A0AB73IN59</accession>
<organism evidence="3 4">
    <name type="scientific">Paraburkholderia caledonica</name>
    <dbReference type="NCBI Taxonomy" id="134536"/>
    <lineage>
        <taxon>Bacteria</taxon>
        <taxon>Pseudomonadati</taxon>
        <taxon>Pseudomonadota</taxon>
        <taxon>Betaproteobacteria</taxon>
        <taxon>Burkholderiales</taxon>
        <taxon>Burkholderiaceae</taxon>
        <taxon>Paraburkholderia</taxon>
    </lineage>
</organism>